<evidence type="ECO:0008006" key="4">
    <source>
        <dbReference type="Google" id="ProtNLM"/>
    </source>
</evidence>
<evidence type="ECO:0000256" key="1">
    <source>
        <dbReference type="SAM" id="SignalP"/>
    </source>
</evidence>
<sequence length="160" mass="18530">MSTKLDSLLWVFSLLYSIAEISSKYEFTSIKCTSLDTNFADFEYCYLKSVNRTYKYMSAKVNLFKTPITKIKRFSGYRPFMYNVTVDACRFLKDTPTNPDAGYSNMNNSCPYDHDLLFERISIDFVNQQVTKVTRGGISLRNQLVCLRYRAVVKVYGTLS</sequence>
<dbReference type="PANTHER" id="PTHR20898:SF0">
    <property type="entry name" value="DAEDALUS ON 3-RELATED"/>
    <property type="match status" value="1"/>
</dbReference>
<reference evidence="3" key="1">
    <citation type="submission" date="2018-01" db="EMBL/GenBank/DDBJ databases">
        <authorList>
            <person name="Alioto T."/>
            <person name="Alioto T."/>
        </authorList>
    </citation>
    <scope>NUCLEOTIDE SEQUENCE [LARGE SCALE GENOMIC DNA]</scope>
</reference>
<dbReference type="OMA" id="YLYDFIR"/>
<name>A0A3B0JJA5_DROGU</name>
<organism evidence="2 3">
    <name type="scientific">Drosophila guanche</name>
    <name type="common">Fruit fly</name>
    <dbReference type="NCBI Taxonomy" id="7266"/>
    <lineage>
        <taxon>Eukaryota</taxon>
        <taxon>Metazoa</taxon>
        <taxon>Ecdysozoa</taxon>
        <taxon>Arthropoda</taxon>
        <taxon>Hexapoda</taxon>
        <taxon>Insecta</taxon>
        <taxon>Pterygota</taxon>
        <taxon>Neoptera</taxon>
        <taxon>Endopterygota</taxon>
        <taxon>Diptera</taxon>
        <taxon>Brachycera</taxon>
        <taxon>Muscomorpha</taxon>
        <taxon>Ephydroidea</taxon>
        <taxon>Drosophilidae</taxon>
        <taxon>Drosophila</taxon>
        <taxon>Sophophora</taxon>
    </lineage>
</organism>
<dbReference type="EMBL" id="OUUW01000005">
    <property type="protein sequence ID" value="SPP80843.1"/>
    <property type="molecule type" value="Genomic_DNA"/>
</dbReference>
<dbReference type="InterPro" id="IPR010512">
    <property type="entry name" value="DUF1091"/>
</dbReference>
<accession>A0A3B0JJA5</accession>
<feature type="chain" id="PRO_5017186198" description="MD-2-related lipid-recognition domain-containing protein" evidence="1">
    <location>
        <begin position="24"/>
        <end position="160"/>
    </location>
</feature>
<keyword evidence="3" id="KW-1185">Reference proteome</keyword>
<dbReference type="PANTHER" id="PTHR20898">
    <property type="entry name" value="DAEDALUS ON 3-RELATED-RELATED"/>
    <property type="match status" value="1"/>
</dbReference>
<dbReference type="Pfam" id="PF06477">
    <property type="entry name" value="DUF1091"/>
    <property type="match status" value="1"/>
</dbReference>
<proteinExistence type="predicted"/>
<dbReference type="OrthoDB" id="7834078at2759"/>
<gene>
    <name evidence="2" type="ORF">DGUA_6G005797</name>
</gene>
<protein>
    <recommendedName>
        <fullName evidence="4">MD-2-related lipid-recognition domain-containing protein</fullName>
    </recommendedName>
</protein>
<evidence type="ECO:0000313" key="3">
    <source>
        <dbReference type="Proteomes" id="UP000268350"/>
    </source>
</evidence>
<feature type="signal peptide" evidence="1">
    <location>
        <begin position="1"/>
        <end position="23"/>
    </location>
</feature>
<evidence type="ECO:0000313" key="2">
    <source>
        <dbReference type="EMBL" id="SPP80843.1"/>
    </source>
</evidence>
<keyword evidence="1" id="KW-0732">Signal</keyword>
<dbReference type="AlphaFoldDB" id="A0A3B0JJA5"/>
<dbReference type="Proteomes" id="UP000268350">
    <property type="component" value="Unassembled WGS sequence"/>
</dbReference>